<dbReference type="GO" id="GO:0017061">
    <property type="term" value="F:S-methyl-5-thioadenosine phosphorylase activity"/>
    <property type="evidence" value="ECO:0007669"/>
    <property type="project" value="UniProtKB-EC"/>
</dbReference>
<gene>
    <name evidence="11" type="primary">pgeF</name>
    <name evidence="11" type="ORF">EXH44_09915</name>
</gene>
<dbReference type="Gene3D" id="3.60.140.10">
    <property type="entry name" value="CNF1/YfiH-like putative cysteine hydrolases"/>
    <property type="match status" value="1"/>
</dbReference>
<dbReference type="InterPro" id="IPR038371">
    <property type="entry name" value="Cu_polyphenol_OxRdtase_sf"/>
</dbReference>
<evidence type="ECO:0000256" key="1">
    <source>
        <dbReference type="ARBA" id="ARBA00000553"/>
    </source>
</evidence>
<dbReference type="InterPro" id="IPR003730">
    <property type="entry name" value="Cu_polyphenol_OxRdtase"/>
</dbReference>
<dbReference type="Pfam" id="PF02578">
    <property type="entry name" value="Cu-oxidase_4"/>
    <property type="match status" value="1"/>
</dbReference>
<evidence type="ECO:0000313" key="11">
    <source>
        <dbReference type="EMBL" id="QBQ64515.1"/>
    </source>
</evidence>
<dbReference type="NCBIfam" id="TIGR00726">
    <property type="entry name" value="peptidoglycan editing factor PgeF"/>
    <property type="match status" value="1"/>
</dbReference>
<dbReference type="SUPFAM" id="SSF64438">
    <property type="entry name" value="CNF1/YfiH-like putative cysteine hydrolases"/>
    <property type="match status" value="1"/>
</dbReference>
<accession>A0A4P7CK37</accession>
<keyword evidence="12" id="KW-1185">Reference proteome</keyword>
<keyword evidence="6" id="KW-0862">Zinc</keyword>
<dbReference type="GO" id="GO:0005507">
    <property type="term" value="F:copper ion binding"/>
    <property type="evidence" value="ECO:0007669"/>
    <property type="project" value="TreeGrafter"/>
</dbReference>
<evidence type="ECO:0000256" key="9">
    <source>
        <dbReference type="ARBA" id="ARBA00049893"/>
    </source>
</evidence>
<keyword evidence="4" id="KW-0479">Metal-binding</keyword>
<keyword evidence="3" id="KW-0808">Transferase</keyword>
<dbReference type="GO" id="GO:0016787">
    <property type="term" value="F:hydrolase activity"/>
    <property type="evidence" value="ECO:0007669"/>
    <property type="project" value="UniProtKB-KW"/>
</dbReference>
<dbReference type="PANTHER" id="PTHR30616:SF2">
    <property type="entry name" value="PURINE NUCLEOSIDE PHOSPHORYLASE LACC1"/>
    <property type="match status" value="1"/>
</dbReference>
<evidence type="ECO:0000256" key="2">
    <source>
        <dbReference type="ARBA" id="ARBA00007353"/>
    </source>
</evidence>
<dbReference type="EMBL" id="CP038145">
    <property type="protein sequence ID" value="QBQ64515.1"/>
    <property type="molecule type" value="Genomic_DNA"/>
</dbReference>
<comment type="similarity">
    <text evidence="2 10">Belongs to the purine nucleoside phosphorylase YfiH/LACC1 family.</text>
</comment>
<dbReference type="KEGG" id="aio:EXH44_09915"/>
<name>A0A4P7CK37_9PAST</name>
<dbReference type="InterPro" id="IPR011324">
    <property type="entry name" value="Cytotoxic_necrot_fac-like_cat"/>
</dbReference>
<comment type="catalytic activity">
    <reaction evidence="1">
        <text>inosine + phosphate = alpha-D-ribose 1-phosphate + hypoxanthine</text>
        <dbReference type="Rhea" id="RHEA:27646"/>
        <dbReference type="ChEBI" id="CHEBI:17368"/>
        <dbReference type="ChEBI" id="CHEBI:17596"/>
        <dbReference type="ChEBI" id="CHEBI:43474"/>
        <dbReference type="ChEBI" id="CHEBI:57720"/>
        <dbReference type="EC" id="2.4.2.1"/>
    </reaction>
    <physiologicalReaction direction="left-to-right" evidence="1">
        <dbReference type="Rhea" id="RHEA:27647"/>
    </physiologicalReaction>
</comment>
<organism evidence="11 12">
    <name type="scientific">Actinobacillus indolicus</name>
    <dbReference type="NCBI Taxonomy" id="51049"/>
    <lineage>
        <taxon>Bacteria</taxon>
        <taxon>Pseudomonadati</taxon>
        <taxon>Pseudomonadota</taxon>
        <taxon>Gammaproteobacteria</taxon>
        <taxon>Pasteurellales</taxon>
        <taxon>Pasteurellaceae</taxon>
        <taxon>Actinobacillus</taxon>
    </lineage>
</organism>
<evidence type="ECO:0000256" key="8">
    <source>
        <dbReference type="ARBA" id="ARBA00048968"/>
    </source>
</evidence>
<reference evidence="11 12" key="1">
    <citation type="submission" date="2019-03" db="EMBL/GenBank/DDBJ databases">
        <authorList>
            <person name="Che Y."/>
            <person name="Zhou L."/>
        </authorList>
    </citation>
    <scope>NUCLEOTIDE SEQUENCE [LARGE SCALE GENOMIC DNA]</scope>
    <source>
        <strain evidence="11 12">AIFJ1607</strain>
    </source>
</reference>
<comment type="catalytic activity">
    <reaction evidence="7">
        <text>adenosine + H2O + H(+) = inosine + NH4(+)</text>
        <dbReference type="Rhea" id="RHEA:24408"/>
        <dbReference type="ChEBI" id="CHEBI:15377"/>
        <dbReference type="ChEBI" id="CHEBI:15378"/>
        <dbReference type="ChEBI" id="CHEBI:16335"/>
        <dbReference type="ChEBI" id="CHEBI:17596"/>
        <dbReference type="ChEBI" id="CHEBI:28938"/>
        <dbReference type="EC" id="3.5.4.4"/>
    </reaction>
    <physiologicalReaction direction="left-to-right" evidence="7">
        <dbReference type="Rhea" id="RHEA:24409"/>
    </physiologicalReaction>
</comment>
<protein>
    <recommendedName>
        <fullName evidence="10">Purine nucleoside phosphorylase</fullName>
    </recommendedName>
</protein>
<dbReference type="PANTHER" id="PTHR30616">
    <property type="entry name" value="UNCHARACTERIZED PROTEIN YFIH"/>
    <property type="match status" value="1"/>
</dbReference>
<sequence>MKKILPTWSVPDFVHAFTTTREGGISQAPFDSLNLGDHVTDDPQSVQTNREILQEQGNLPHFPLYLTQTHSTRVLRLPYEQNDIEADAVYTNQANQVCLVMTADCLPVLFCSKDGKEIAAAHAGWRGLCDGVLEATVAEFECEPENICVWLGPAIGPTAFQVGEEVIAQFCAFDPQAREAFVVDEQTSGKFLGNLYQIACQRLNKLGITEIAGGDYCTYCDAEQFFSYRRDKITGRMATLIWRSE</sequence>
<dbReference type="AlphaFoldDB" id="A0A4P7CK37"/>
<keyword evidence="5" id="KW-0378">Hydrolase</keyword>
<dbReference type="Proteomes" id="UP000294444">
    <property type="component" value="Chromosome"/>
</dbReference>
<evidence type="ECO:0000256" key="4">
    <source>
        <dbReference type="ARBA" id="ARBA00022723"/>
    </source>
</evidence>
<evidence type="ECO:0000256" key="3">
    <source>
        <dbReference type="ARBA" id="ARBA00022679"/>
    </source>
</evidence>
<proteinExistence type="inferred from homology"/>
<evidence type="ECO:0000256" key="7">
    <source>
        <dbReference type="ARBA" id="ARBA00047989"/>
    </source>
</evidence>
<comment type="catalytic activity">
    <reaction evidence="9">
        <text>S-methyl-5'-thioadenosine + phosphate = 5-(methylsulfanyl)-alpha-D-ribose 1-phosphate + adenine</text>
        <dbReference type="Rhea" id="RHEA:11852"/>
        <dbReference type="ChEBI" id="CHEBI:16708"/>
        <dbReference type="ChEBI" id="CHEBI:17509"/>
        <dbReference type="ChEBI" id="CHEBI:43474"/>
        <dbReference type="ChEBI" id="CHEBI:58533"/>
        <dbReference type="EC" id="2.4.2.28"/>
    </reaction>
    <physiologicalReaction direction="left-to-right" evidence="9">
        <dbReference type="Rhea" id="RHEA:11853"/>
    </physiologicalReaction>
</comment>
<dbReference type="CDD" id="cd16833">
    <property type="entry name" value="YfiH"/>
    <property type="match status" value="1"/>
</dbReference>
<evidence type="ECO:0000256" key="5">
    <source>
        <dbReference type="ARBA" id="ARBA00022801"/>
    </source>
</evidence>
<evidence type="ECO:0000256" key="6">
    <source>
        <dbReference type="ARBA" id="ARBA00022833"/>
    </source>
</evidence>
<evidence type="ECO:0000313" key="12">
    <source>
        <dbReference type="Proteomes" id="UP000294444"/>
    </source>
</evidence>
<dbReference type="RefSeq" id="WP_162857343.1">
    <property type="nucleotide sequence ID" value="NZ_CP038145.1"/>
</dbReference>
<comment type="catalytic activity">
    <reaction evidence="8">
        <text>adenosine + phosphate = alpha-D-ribose 1-phosphate + adenine</text>
        <dbReference type="Rhea" id="RHEA:27642"/>
        <dbReference type="ChEBI" id="CHEBI:16335"/>
        <dbReference type="ChEBI" id="CHEBI:16708"/>
        <dbReference type="ChEBI" id="CHEBI:43474"/>
        <dbReference type="ChEBI" id="CHEBI:57720"/>
        <dbReference type="EC" id="2.4.2.1"/>
    </reaction>
    <physiologicalReaction direction="left-to-right" evidence="8">
        <dbReference type="Rhea" id="RHEA:27643"/>
    </physiologicalReaction>
</comment>
<evidence type="ECO:0000256" key="10">
    <source>
        <dbReference type="RuleBase" id="RU361274"/>
    </source>
</evidence>